<evidence type="ECO:0000256" key="2">
    <source>
        <dbReference type="ARBA" id="ARBA00022737"/>
    </source>
</evidence>
<feature type="compositionally biased region" description="Polar residues" evidence="6">
    <location>
        <begin position="21"/>
        <end position="39"/>
    </location>
</feature>
<feature type="region of interest" description="Disordered" evidence="6">
    <location>
        <begin position="1"/>
        <end position="101"/>
    </location>
</feature>
<dbReference type="PANTHER" id="PTHR12547">
    <property type="entry name" value="CCCH ZINC FINGER/TIS11-RELATED"/>
    <property type="match status" value="1"/>
</dbReference>
<feature type="domain" description="C3H1-type" evidence="7">
    <location>
        <begin position="226"/>
        <end position="252"/>
    </location>
</feature>
<feature type="compositionally biased region" description="Basic and acidic residues" evidence="6">
    <location>
        <begin position="272"/>
        <end position="282"/>
    </location>
</feature>
<dbReference type="Gene3D" id="4.10.1000.10">
    <property type="entry name" value="Zinc finger, CCCH-type"/>
    <property type="match status" value="1"/>
</dbReference>
<keyword evidence="4 5" id="KW-0862">Zinc</keyword>
<dbReference type="SMART" id="SM00356">
    <property type="entry name" value="ZnF_C3H1"/>
    <property type="match status" value="3"/>
</dbReference>
<keyword evidence="2" id="KW-0677">Repeat</keyword>
<feature type="zinc finger region" description="C3H1-type" evidence="5">
    <location>
        <begin position="151"/>
        <end position="178"/>
    </location>
</feature>
<dbReference type="GO" id="GO:0008270">
    <property type="term" value="F:zinc ion binding"/>
    <property type="evidence" value="ECO:0007669"/>
    <property type="project" value="UniProtKB-KW"/>
</dbReference>
<dbReference type="EMBL" id="JROU02002243">
    <property type="protein sequence ID" value="OEH73788.1"/>
    <property type="molecule type" value="Genomic_DNA"/>
</dbReference>
<dbReference type="VEuPathDB" id="ToxoDB:cyc_04690"/>
<sequence>MLAEECASLSSFSTASSFPSQHLSIERSQGASPTLTGNQERAPLSPPMTPPSGSLLSISAPPLSAAQVPPPSPSGPPSAPFPGASWRNAPSGTPERPLAETPLGSLTEISPASPLYSSALWNPAAVLSNYADLFSFVPLEPTIVADRRRVFHKTQLCKHLERGYCRNGTSCPFAHSREELRPPPTLSKTMICPDVKAGGICQRVMSGQSCSFAHCSQELRQTANHYKTNMCRSFLSGKCLKADKCTHAHGEVELLLHRHRALQLGRRDFVGERDAARPERKPSLSKLLHHKQQPEQKAKMGDGMAFWHAMDPRGAQTGDCASYGSCSSGGQWSCCTDPARREDRTSVQDAAQSVWPHETCTSDFQQDPPQRLQQLLQQQQLLHQLQQKYQSHETLEGSSSPAVSTNTLDIAALLQLATELKSLLLSDSRKDAVQ</sequence>
<feature type="region of interest" description="Disordered" evidence="6">
    <location>
        <begin position="272"/>
        <end position="299"/>
    </location>
</feature>
<dbReference type="GO" id="GO:0003729">
    <property type="term" value="F:mRNA binding"/>
    <property type="evidence" value="ECO:0007669"/>
    <property type="project" value="InterPro"/>
</dbReference>
<protein>
    <submittedName>
        <fullName evidence="8">Zinc finger (Ccch type) domain-containing protein</fullName>
    </submittedName>
</protein>
<dbReference type="SUPFAM" id="SSF90229">
    <property type="entry name" value="CCCH zinc finger"/>
    <property type="match status" value="2"/>
</dbReference>
<dbReference type="Proteomes" id="UP000095192">
    <property type="component" value="Unassembled WGS sequence"/>
</dbReference>
<evidence type="ECO:0000313" key="9">
    <source>
        <dbReference type="Proteomes" id="UP000095192"/>
    </source>
</evidence>
<reference evidence="8 9" key="1">
    <citation type="journal article" date="2016" name="BMC Genomics">
        <title>Comparative genomics reveals Cyclospora cayetanensis possesses coccidia-like metabolism and invasion components but unique surface antigens.</title>
        <authorList>
            <person name="Liu S."/>
            <person name="Wang L."/>
            <person name="Zheng H."/>
            <person name="Xu Z."/>
            <person name="Roellig D.M."/>
            <person name="Li N."/>
            <person name="Frace M.A."/>
            <person name="Tang K."/>
            <person name="Arrowood M.J."/>
            <person name="Moss D.M."/>
            <person name="Zhang L."/>
            <person name="Feng Y."/>
            <person name="Xiao L."/>
        </authorList>
    </citation>
    <scope>NUCLEOTIDE SEQUENCE [LARGE SCALE GENOMIC DNA]</scope>
    <source>
        <strain evidence="8 9">CHN_HEN01</strain>
    </source>
</reference>
<evidence type="ECO:0000256" key="5">
    <source>
        <dbReference type="PROSITE-ProRule" id="PRU00723"/>
    </source>
</evidence>
<feature type="region of interest" description="Disordered" evidence="6">
    <location>
        <begin position="345"/>
        <end position="367"/>
    </location>
</feature>
<dbReference type="AlphaFoldDB" id="A0A1D3CRH9"/>
<feature type="domain" description="C3H1-type" evidence="7">
    <location>
        <begin position="151"/>
        <end position="178"/>
    </location>
</feature>
<dbReference type="VEuPathDB" id="ToxoDB:LOC34621187"/>
<comment type="caution">
    <text evidence="8">The sequence shown here is derived from an EMBL/GenBank/DDBJ whole genome shotgun (WGS) entry which is preliminary data.</text>
</comment>
<organism evidence="8 9">
    <name type="scientific">Cyclospora cayetanensis</name>
    <dbReference type="NCBI Taxonomy" id="88456"/>
    <lineage>
        <taxon>Eukaryota</taxon>
        <taxon>Sar</taxon>
        <taxon>Alveolata</taxon>
        <taxon>Apicomplexa</taxon>
        <taxon>Conoidasida</taxon>
        <taxon>Coccidia</taxon>
        <taxon>Eucoccidiorida</taxon>
        <taxon>Eimeriorina</taxon>
        <taxon>Eimeriidae</taxon>
        <taxon>Cyclospora</taxon>
    </lineage>
</organism>
<evidence type="ECO:0000256" key="1">
    <source>
        <dbReference type="ARBA" id="ARBA00022723"/>
    </source>
</evidence>
<evidence type="ECO:0000313" key="8">
    <source>
        <dbReference type="EMBL" id="OEH73788.1"/>
    </source>
</evidence>
<proteinExistence type="predicted"/>
<keyword evidence="9" id="KW-1185">Reference proteome</keyword>
<keyword evidence="3 5" id="KW-0863">Zinc-finger</keyword>
<dbReference type="InParanoid" id="A0A1D3CRH9"/>
<dbReference type="InterPro" id="IPR000571">
    <property type="entry name" value="Znf_CCCH"/>
</dbReference>
<feature type="compositionally biased region" description="Pro residues" evidence="6">
    <location>
        <begin position="68"/>
        <end position="80"/>
    </location>
</feature>
<accession>A0A1D3CRH9</accession>
<feature type="zinc finger region" description="C3H1-type" evidence="5">
    <location>
        <begin position="226"/>
        <end position="252"/>
    </location>
</feature>
<evidence type="ECO:0000256" key="3">
    <source>
        <dbReference type="ARBA" id="ARBA00022771"/>
    </source>
</evidence>
<dbReference type="Gene3D" id="3.30.1370.210">
    <property type="match status" value="1"/>
</dbReference>
<dbReference type="InterPro" id="IPR036855">
    <property type="entry name" value="Znf_CCCH_sf"/>
</dbReference>
<evidence type="ECO:0000256" key="4">
    <source>
        <dbReference type="ARBA" id="ARBA00022833"/>
    </source>
</evidence>
<feature type="compositionally biased region" description="Low complexity" evidence="6">
    <location>
        <begin position="7"/>
        <end position="20"/>
    </location>
</feature>
<feature type="compositionally biased region" description="Low complexity" evidence="6">
    <location>
        <begin position="51"/>
        <end position="67"/>
    </location>
</feature>
<dbReference type="PROSITE" id="PS50103">
    <property type="entry name" value="ZF_C3H1"/>
    <property type="match status" value="2"/>
</dbReference>
<keyword evidence="1 5" id="KW-0479">Metal-binding</keyword>
<dbReference type="Pfam" id="PF00642">
    <property type="entry name" value="zf-CCCH"/>
    <property type="match status" value="1"/>
</dbReference>
<dbReference type="InterPro" id="IPR045877">
    <property type="entry name" value="ZFP36-like"/>
</dbReference>
<evidence type="ECO:0000256" key="6">
    <source>
        <dbReference type="SAM" id="MobiDB-lite"/>
    </source>
</evidence>
<name>A0A1D3CRH9_9EIME</name>
<dbReference type="PANTHER" id="PTHR12547:SF18">
    <property type="entry name" value="PROTEIN TIS11"/>
    <property type="match status" value="1"/>
</dbReference>
<evidence type="ECO:0000259" key="7">
    <source>
        <dbReference type="PROSITE" id="PS50103"/>
    </source>
</evidence>
<gene>
    <name evidence="8" type="ORF">cyc_04690</name>
</gene>